<comment type="pathway">
    <text evidence="3 7">Carbohydrate degradation; pentose phosphate pathway; D-ribulose 5-phosphate from D-glucose 6-phosphate (oxidative stage): step 2/3.</text>
</comment>
<dbReference type="GO" id="GO:0017057">
    <property type="term" value="F:6-phosphogluconolactonase activity"/>
    <property type="evidence" value="ECO:0007669"/>
    <property type="project" value="UniProtKB-UniRule"/>
</dbReference>
<dbReference type="InterPro" id="IPR005900">
    <property type="entry name" value="6-phosphogluconolactonase_DevB"/>
</dbReference>
<reference evidence="9 10" key="1">
    <citation type="journal article" date="2013" name="Stand. Genomic Sci.">
        <title>Genomic Encyclopedia of Type Strains, Phase I: The one thousand microbial genomes (KMG-I) project.</title>
        <authorList>
            <person name="Kyrpides N.C."/>
            <person name="Woyke T."/>
            <person name="Eisen J.A."/>
            <person name="Garrity G."/>
            <person name="Lilburn T.G."/>
            <person name="Beck B.J."/>
            <person name="Whitman W.B."/>
            <person name="Hugenholtz P."/>
            <person name="Klenk H.P."/>
        </authorList>
    </citation>
    <scope>NUCLEOTIDE SEQUENCE [LARGE SCALE GENOMIC DNA]</scope>
    <source>
        <strain evidence="9 10">DSM 45044</strain>
    </source>
</reference>
<dbReference type="UniPathway" id="UPA00115">
    <property type="reaction ID" value="UER00409"/>
</dbReference>
<evidence type="ECO:0000259" key="8">
    <source>
        <dbReference type="Pfam" id="PF01182"/>
    </source>
</evidence>
<dbReference type="EC" id="3.1.1.31" evidence="5 7"/>
<evidence type="ECO:0000256" key="2">
    <source>
        <dbReference type="ARBA" id="ARBA00002681"/>
    </source>
</evidence>
<evidence type="ECO:0000256" key="7">
    <source>
        <dbReference type="RuleBase" id="RU365095"/>
    </source>
</evidence>
<dbReference type="EMBL" id="VLLL01000005">
    <property type="protein sequence ID" value="TWJ15801.1"/>
    <property type="molecule type" value="Genomic_DNA"/>
</dbReference>
<feature type="domain" description="Glucosamine/galactosamine-6-phosphate isomerase" evidence="8">
    <location>
        <begin position="9"/>
        <end position="237"/>
    </location>
</feature>
<accession>A0A562VDB1</accession>
<keyword evidence="10" id="KW-1185">Reference proteome</keyword>
<comment type="function">
    <text evidence="2 7">Hydrolysis of 6-phosphogluconolactone to 6-phosphogluconate.</text>
</comment>
<gene>
    <name evidence="7" type="primary">pgl</name>
    <name evidence="9" type="ORF">LX16_1515</name>
</gene>
<name>A0A562VDB1_9ACTN</name>
<dbReference type="CDD" id="cd01400">
    <property type="entry name" value="6PGL"/>
    <property type="match status" value="1"/>
</dbReference>
<dbReference type="Pfam" id="PF01182">
    <property type="entry name" value="Glucosamine_iso"/>
    <property type="match status" value="1"/>
</dbReference>
<evidence type="ECO:0000256" key="5">
    <source>
        <dbReference type="ARBA" id="ARBA00013198"/>
    </source>
</evidence>
<keyword evidence="7" id="KW-0378">Hydrolase</keyword>
<evidence type="ECO:0000313" key="10">
    <source>
        <dbReference type="Proteomes" id="UP000321617"/>
    </source>
</evidence>
<proteinExistence type="inferred from homology"/>
<dbReference type="Proteomes" id="UP000321617">
    <property type="component" value="Unassembled WGS sequence"/>
</dbReference>
<evidence type="ECO:0000256" key="6">
    <source>
        <dbReference type="ARBA" id="ARBA00020337"/>
    </source>
</evidence>
<dbReference type="NCBIfam" id="TIGR01198">
    <property type="entry name" value="pgl"/>
    <property type="match status" value="1"/>
</dbReference>
<evidence type="ECO:0000313" key="9">
    <source>
        <dbReference type="EMBL" id="TWJ15801.1"/>
    </source>
</evidence>
<dbReference type="RefSeq" id="WP_147135098.1">
    <property type="nucleotide sequence ID" value="NZ_BAABIJ010000001.1"/>
</dbReference>
<evidence type="ECO:0000256" key="3">
    <source>
        <dbReference type="ARBA" id="ARBA00004961"/>
    </source>
</evidence>
<dbReference type="InterPro" id="IPR039104">
    <property type="entry name" value="6PGL"/>
</dbReference>
<evidence type="ECO:0000256" key="1">
    <source>
        <dbReference type="ARBA" id="ARBA00000832"/>
    </source>
</evidence>
<dbReference type="PANTHER" id="PTHR11054:SF0">
    <property type="entry name" value="6-PHOSPHOGLUCONOLACTONASE"/>
    <property type="match status" value="1"/>
</dbReference>
<evidence type="ECO:0000256" key="4">
    <source>
        <dbReference type="ARBA" id="ARBA00010662"/>
    </source>
</evidence>
<dbReference type="Gene3D" id="3.40.50.1360">
    <property type="match status" value="1"/>
</dbReference>
<dbReference type="GO" id="GO:0005975">
    <property type="term" value="P:carbohydrate metabolic process"/>
    <property type="evidence" value="ECO:0007669"/>
    <property type="project" value="UniProtKB-UniRule"/>
</dbReference>
<comment type="catalytic activity">
    <reaction evidence="1 7">
        <text>6-phospho-D-glucono-1,5-lactone + H2O = 6-phospho-D-gluconate + H(+)</text>
        <dbReference type="Rhea" id="RHEA:12556"/>
        <dbReference type="ChEBI" id="CHEBI:15377"/>
        <dbReference type="ChEBI" id="CHEBI:15378"/>
        <dbReference type="ChEBI" id="CHEBI:57955"/>
        <dbReference type="ChEBI" id="CHEBI:58759"/>
        <dbReference type="EC" id="3.1.1.31"/>
    </reaction>
</comment>
<comment type="similarity">
    <text evidence="4 7">Belongs to the glucosamine/galactosamine-6-phosphate isomerase family. 6-phosphogluconolactonase subfamily.</text>
</comment>
<dbReference type="SUPFAM" id="SSF100950">
    <property type="entry name" value="NagB/RpiA/CoA transferase-like"/>
    <property type="match status" value="1"/>
</dbReference>
<protein>
    <recommendedName>
        <fullName evidence="6 7">6-phosphogluconolactonase</fullName>
        <shortName evidence="7">6PGL</shortName>
        <ecNumber evidence="5 7">3.1.1.31</ecNumber>
    </recommendedName>
</protein>
<comment type="caution">
    <text evidence="9">The sequence shown here is derived from an EMBL/GenBank/DDBJ whole genome shotgun (WGS) entry which is preliminary data.</text>
</comment>
<dbReference type="InterPro" id="IPR037171">
    <property type="entry name" value="NagB/RpiA_transferase-like"/>
</dbReference>
<dbReference type="OrthoDB" id="9810967at2"/>
<organism evidence="9 10">
    <name type="scientific">Stackebrandtia albiflava</name>
    <dbReference type="NCBI Taxonomy" id="406432"/>
    <lineage>
        <taxon>Bacteria</taxon>
        <taxon>Bacillati</taxon>
        <taxon>Actinomycetota</taxon>
        <taxon>Actinomycetes</taxon>
        <taxon>Glycomycetales</taxon>
        <taxon>Glycomycetaceae</taxon>
        <taxon>Stackebrandtia</taxon>
    </lineage>
</organism>
<dbReference type="GO" id="GO:0006098">
    <property type="term" value="P:pentose-phosphate shunt"/>
    <property type="evidence" value="ECO:0007669"/>
    <property type="project" value="UniProtKB-UniPathway"/>
</dbReference>
<dbReference type="InterPro" id="IPR006148">
    <property type="entry name" value="Glc/Gal-6P_isomerase"/>
</dbReference>
<dbReference type="PANTHER" id="PTHR11054">
    <property type="entry name" value="6-PHOSPHOGLUCONOLACTONASE"/>
    <property type="match status" value="1"/>
</dbReference>
<sequence length="256" mass="26836">MTSSVVVHPDPDVLVESVAARLAIRIADAQAARGLACVALTGGRVAARIHRALRDSPMRHAIDWSAVEFWWGDERFLPSGDPDRNETQAREALLDHLPVDPARVHPMPASDGEDGDDPEAGAARYAAALADSAGHSGDPVPRFDVVMLGVGEDAHVASVFPGQPAVYEERSVVAVRGAPKPPPVRVTLTFDAINNAEEVWLVASGGAKADAVALALSGAGPRQAPAAGVAGTGHTRWLLDRAAAAALPSRFRSLRR</sequence>
<dbReference type="AlphaFoldDB" id="A0A562VDB1"/>